<dbReference type="EMBL" id="JANPWB010000005">
    <property type="protein sequence ID" value="KAJ1188691.1"/>
    <property type="molecule type" value="Genomic_DNA"/>
</dbReference>
<dbReference type="InterPro" id="IPR036034">
    <property type="entry name" value="PDZ_sf"/>
</dbReference>
<dbReference type="PANTHER" id="PTHR15963">
    <property type="entry name" value="GENERAL RECEPTOR FOR PHOSPHOINOSITIDES 1-ASSOCIATED SCAFFOLD PROTEIN-RELATED"/>
    <property type="match status" value="1"/>
</dbReference>
<comment type="subcellular location">
    <subcellularLocation>
        <location evidence="1">Cytoplasm</location>
    </subcellularLocation>
</comment>
<feature type="region of interest" description="Disordered" evidence="3">
    <location>
        <begin position="23"/>
        <end position="43"/>
    </location>
</feature>
<comment type="caution">
    <text evidence="5">The sequence shown here is derived from an EMBL/GenBank/DDBJ whole genome shotgun (WGS) entry which is preliminary data.</text>
</comment>
<evidence type="ECO:0000313" key="5">
    <source>
        <dbReference type="EMBL" id="KAJ1188691.1"/>
    </source>
</evidence>
<accession>A0AAV7UJA8</accession>
<dbReference type="CDD" id="cd06713">
    <property type="entry name" value="PDZ_tamalin_CYTIP-like"/>
    <property type="match status" value="1"/>
</dbReference>
<gene>
    <name evidence="5" type="ORF">NDU88_005449</name>
</gene>
<evidence type="ECO:0000256" key="1">
    <source>
        <dbReference type="ARBA" id="ARBA00004496"/>
    </source>
</evidence>
<dbReference type="PROSITE" id="PS50106">
    <property type="entry name" value="PDZ"/>
    <property type="match status" value="1"/>
</dbReference>
<dbReference type="InterPro" id="IPR001478">
    <property type="entry name" value="PDZ"/>
</dbReference>
<dbReference type="InterPro" id="IPR052122">
    <property type="entry name" value="Intracell_Traff_Signaling_Reg"/>
</dbReference>
<reference evidence="5" key="1">
    <citation type="journal article" date="2022" name="bioRxiv">
        <title>Sequencing and chromosome-scale assembly of the giantPleurodeles waltlgenome.</title>
        <authorList>
            <person name="Brown T."/>
            <person name="Elewa A."/>
            <person name="Iarovenko S."/>
            <person name="Subramanian E."/>
            <person name="Araus A.J."/>
            <person name="Petzold A."/>
            <person name="Susuki M."/>
            <person name="Suzuki K.-i.T."/>
            <person name="Hayashi T."/>
            <person name="Toyoda A."/>
            <person name="Oliveira C."/>
            <person name="Osipova E."/>
            <person name="Leigh N.D."/>
            <person name="Simon A."/>
            <person name="Yun M.H."/>
        </authorList>
    </citation>
    <scope>NUCLEOTIDE SEQUENCE</scope>
    <source>
        <strain evidence="5">20211129_DDA</strain>
        <tissue evidence="5">Liver</tissue>
    </source>
</reference>
<feature type="domain" description="PDZ" evidence="4">
    <location>
        <begin position="61"/>
        <end position="150"/>
    </location>
</feature>
<dbReference type="PANTHER" id="PTHR15963:SF1">
    <property type="entry name" value="CYTOHESIN-INTERACTING PROTEIN"/>
    <property type="match status" value="1"/>
</dbReference>
<evidence type="ECO:0000313" key="6">
    <source>
        <dbReference type="Proteomes" id="UP001066276"/>
    </source>
</evidence>
<name>A0AAV7UJA8_PLEWA</name>
<proteinExistence type="predicted"/>
<dbReference type="Proteomes" id="UP001066276">
    <property type="component" value="Chromosome 3_1"/>
</dbReference>
<dbReference type="Pfam" id="PF00595">
    <property type="entry name" value="PDZ"/>
    <property type="match status" value="1"/>
</dbReference>
<dbReference type="AlphaFoldDB" id="A0AAV7UJA8"/>
<dbReference type="GO" id="GO:0005737">
    <property type="term" value="C:cytoplasm"/>
    <property type="evidence" value="ECO:0007669"/>
    <property type="project" value="UniProtKB-SubCell"/>
</dbReference>
<dbReference type="SMART" id="SM00228">
    <property type="entry name" value="PDZ"/>
    <property type="match status" value="1"/>
</dbReference>
<keyword evidence="6" id="KW-1185">Reference proteome</keyword>
<protein>
    <recommendedName>
        <fullName evidence="4">PDZ domain-containing protein</fullName>
    </recommendedName>
</protein>
<evidence type="ECO:0000256" key="2">
    <source>
        <dbReference type="ARBA" id="ARBA00022490"/>
    </source>
</evidence>
<dbReference type="Gene3D" id="2.30.42.10">
    <property type="match status" value="1"/>
</dbReference>
<organism evidence="5 6">
    <name type="scientific">Pleurodeles waltl</name>
    <name type="common">Iberian ribbed newt</name>
    <dbReference type="NCBI Taxonomy" id="8319"/>
    <lineage>
        <taxon>Eukaryota</taxon>
        <taxon>Metazoa</taxon>
        <taxon>Chordata</taxon>
        <taxon>Craniata</taxon>
        <taxon>Vertebrata</taxon>
        <taxon>Euteleostomi</taxon>
        <taxon>Amphibia</taxon>
        <taxon>Batrachia</taxon>
        <taxon>Caudata</taxon>
        <taxon>Salamandroidea</taxon>
        <taxon>Salamandridae</taxon>
        <taxon>Pleurodelinae</taxon>
        <taxon>Pleurodeles</taxon>
    </lineage>
</organism>
<dbReference type="SUPFAM" id="SSF50156">
    <property type="entry name" value="PDZ domain-like"/>
    <property type="match status" value="1"/>
</dbReference>
<evidence type="ECO:0000256" key="3">
    <source>
        <dbReference type="SAM" id="MobiDB-lite"/>
    </source>
</evidence>
<sequence length="345" mass="38547">MDNCDVATSRSFHRPTCDSEIDNRTIPAAEHAGGSLPRSRKKVSLSRSHSFMASSGSERRILVLAKQDNEAFGFEIQTYKLEHRYTVTMDTCTYVCKVHENSPAYIAGLTAGDILATINGVRTEGFSHKETVDLIKSSGNFLRVETVNGATRRRYDLEAKLQVLKQKLHEKWMELQSLLVQEQRLIHGSGSDCTNEKLNLQETGLLHSPSSWNSFFLNKHRFSSGSSYKSRLSSMTEDSEDTFYYTSVSDDSPSETFSRQTSEDEECFFPSGNGASARKLSLCRVRTTSVASSGSAPASPVWDTCSLSNAFGTLPRKSRRETVRKHILRFIPGLHKSVEEEESCV</sequence>
<evidence type="ECO:0000259" key="4">
    <source>
        <dbReference type="PROSITE" id="PS50106"/>
    </source>
</evidence>
<keyword evidence="2" id="KW-0963">Cytoplasm</keyword>